<reference evidence="9 10" key="1">
    <citation type="submission" date="2024-03" db="EMBL/GenBank/DDBJ databases">
        <title>The Acrasis kona genome and developmental transcriptomes reveal deep origins of eukaryotic multicellular pathways.</title>
        <authorList>
            <person name="Sheikh S."/>
            <person name="Fu C.-J."/>
            <person name="Brown M.W."/>
            <person name="Baldauf S.L."/>
        </authorList>
    </citation>
    <scope>NUCLEOTIDE SEQUENCE [LARGE SCALE GENOMIC DNA]</scope>
    <source>
        <strain evidence="9 10">ATCC MYA-3509</strain>
    </source>
</reference>
<evidence type="ECO:0000256" key="8">
    <source>
        <dbReference type="PIRSR" id="PIRSR601019-2"/>
    </source>
</evidence>
<keyword evidence="2 8" id="KW-0479">Metal-binding</keyword>
<dbReference type="CDD" id="cd00066">
    <property type="entry name" value="G-alpha"/>
    <property type="match status" value="1"/>
</dbReference>
<keyword evidence="3 7" id="KW-0547">Nucleotide-binding</keyword>
<evidence type="ECO:0000256" key="5">
    <source>
        <dbReference type="ARBA" id="ARBA00023134"/>
    </source>
</evidence>
<dbReference type="AlphaFoldDB" id="A0AAW2Z967"/>
<feature type="binding site" evidence="8">
    <location>
        <position position="43"/>
    </location>
    <ligand>
        <name>Mg(2+)</name>
        <dbReference type="ChEBI" id="CHEBI:18420"/>
    </ligand>
</feature>
<dbReference type="GO" id="GO:0003924">
    <property type="term" value="F:GTPase activity"/>
    <property type="evidence" value="ECO:0007669"/>
    <property type="project" value="InterPro"/>
</dbReference>
<dbReference type="GO" id="GO:0007010">
    <property type="term" value="P:cytoskeleton organization"/>
    <property type="evidence" value="ECO:0007669"/>
    <property type="project" value="UniProtKB-ARBA"/>
</dbReference>
<proteinExistence type="predicted"/>
<dbReference type="SMART" id="SM00275">
    <property type="entry name" value="G_alpha"/>
    <property type="match status" value="1"/>
</dbReference>
<evidence type="ECO:0000256" key="2">
    <source>
        <dbReference type="ARBA" id="ARBA00022723"/>
    </source>
</evidence>
<dbReference type="PANTHER" id="PTHR10218">
    <property type="entry name" value="GTP-BINDING PROTEIN ALPHA SUBUNIT"/>
    <property type="match status" value="1"/>
</dbReference>
<dbReference type="InterPro" id="IPR027417">
    <property type="entry name" value="P-loop_NTPase"/>
</dbReference>
<dbReference type="Pfam" id="PF00503">
    <property type="entry name" value="G-alpha"/>
    <property type="match status" value="1"/>
</dbReference>
<evidence type="ECO:0000256" key="1">
    <source>
        <dbReference type="ARBA" id="ARBA00011356"/>
    </source>
</evidence>
<keyword evidence="4 8" id="KW-0460">Magnesium</keyword>
<organism evidence="9 10">
    <name type="scientific">Acrasis kona</name>
    <dbReference type="NCBI Taxonomy" id="1008807"/>
    <lineage>
        <taxon>Eukaryota</taxon>
        <taxon>Discoba</taxon>
        <taxon>Heterolobosea</taxon>
        <taxon>Tetramitia</taxon>
        <taxon>Eutetramitia</taxon>
        <taxon>Acrasidae</taxon>
        <taxon>Acrasis</taxon>
    </lineage>
</organism>
<comment type="subunit">
    <text evidence="1">G proteins are composed of 3 units; alpha, beta and gamma. The alpha chain contains the guanine nucleotide binding site.</text>
</comment>
<dbReference type="GO" id="GO:0005737">
    <property type="term" value="C:cytoplasm"/>
    <property type="evidence" value="ECO:0007669"/>
    <property type="project" value="TreeGrafter"/>
</dbReference>
<feature type="binding site" evidence="7">
    <location>
        <begin position="199"/>
        <end position="203"/>
    </location>
    <ligand>
        <name>GTP</name>
        <dbReference type="ChEBI" id="CHEBI:37565"/>
    </ligand>
</feature>
<dbReference type="GO" id="GO:0046872">
    <property type="term" value="F:metal ion binding"/>
    <property type="evidence" value="ECO:0007669"/>
    <property type="project" value="UniProtKB-KW"/>
</dbReference>
<feature type="binding site" evidence="7">
    <location>
        <begin position="174"/>
        <end position="180"/>
    </location>
    <ligand>
        <name>GTP</name>
        <dbReference type="ChEBI" id="CHEBI:37565"/>
    </ligand>
</feature>
<keyword evidence="5 7" id="KW-0342">GTP-binding</keyword>
<feature type="binding site" evidence="7">
    <location>
        <begin position="268"/>
        <end position="271"/>
    </location>
    <ligand>
        <name>GTP</name>
        <dbReference type="ChEBI" id="CHEBI:37565"/>
    </ligand>
</feature>
<comment type="caution">
    <text evidence="9">The sequence shown here is derived from an EMBL/GenBank/DDBJ whole genome shotgun (WGS) entry which is preliminary data.</text>
</comment>
<feature type="binding site" evidence="8">
    <location>
        <position position="180"/>
    </location>
    <ligand>
        <name>Mg(2+)</name>
        <dbReference type="ChEBI" id="CHEBI:18420"/>
    </ligand>
</feature>
<keyword evidence="6" id="KW-0807">Transducer</keyword>
<dbReference type="PANTHER" id="PTHR10218:SF302">
    <property type="entry name" value="GUANINE NUCLEOTIDE-BINDING PROTEIN ALPHA-5 SUBUNIT"/>
    <property type="match status" value="1"/>
</dbReference>
<dbReference type="Gene3D" id="1.10.400.10">
    <property type="entry name" value="GI Alpha 1, domain 2-like"/>
    <property type="match status" value="1"/>
</dbReference>
<dbReference type="SUPFAM" id="SSF47895">
    <property type="entry name" value="Transducin (alpha subunit), insertion domain"/>
    <property type="match status" value="1"/>
</dbReference>
<feature type="binding site" evidence="7">
    <location>
        <begin position="149"/>
        <end position="150"/>
    </location>
    <ligand>
        <name>GTP</name>
        <dbReference type="ChEBI" id="CHEBI:37565"/>
    </ligand>
</feature>
<evidence type="ECO:0000256" key="3">
    <source>
        <dbReference type="ARBA" id="ARBA00022741"/>
    </source>
</evidence>
<evidence type="ECO:0000256" key="7">
    <source>
        <dbReference type="PIRSR" id="PIRSR601019-1"/>
    </source>
</evidence>
<dbReference type="SUPFAM" id="SSF52540">
    <property type="entry name" value="P-loop containing nucleoside triphosphate hydrolases"/>
    <property type="match status" value="1"/>
</dbReference>
<dbReference type="GO" id="GO:0005525">
    <property type="term" value="F:GTP binding"/>
    <property type="evidence" value="ECO:0007669"/>
    <property type="project" value="UniProtKB-KW"/>
</dbReference>
<feature type="binding site" evidence="7">
    <location>
        <position position="325"/>
    </location>
    <ligand>
        <name>GTP</name>
        <dbReference type="ChEBI" id="CHEBI:37565"/>
    </ligand>
</feature>
<dbReference type="FunFam" id="3.40.50.300:FF:002307">
    <property type="entry name" value="Guanine nucleotide-binding protein G(k) subunit alpha"/>
    <property type="match status" value="1"/>
</dbReference>
<protein>
    <submittedName>
        <fullName evidence="9">Guanine nucleotide-binding protein G(I) subunit alpha</fullName>
    </submittedName>
</protein>
<keyword evidence="10" id="KW-1185">Reference proteome</keyword>
<feature type="binding site" evidence="7">
    <location>
        <begin position="39"/>
        <end position="44"/>
    </location>
    <ligand>
        <name>GTP</name>
        <dbReference type="ChEBI" id="CHEBI:37565"/>
    </ligand>
</feature>
<dbReference type="FunFam" id="3.40.50.300:FF:000692">
    <property type="entry name" value="Guanine nucleotide-binding protein subunit alpha"/>
    <property type="match status" value="1"/>
</dbReference>
<gene>
    <name evidence="9" type="ORF">AKO1_012241</name>
</gene>
<dbReference type="FunFam" id="1.10.400.10:FF:000007">
    <property type="entry name" value="Guanine nucleotide-binding protein subunit alpha"/>
    <property type="match status" value="1"/>
</dbReference>
<dbReference type="EMBL" id="JAOPGA020001197">
    <property type="protein sequence ID" value="KAL0486005.1"/>
    <property type="molecule type" value="Genomic_DNA"/>
</dbReference>
<dbReference type="GO" id="GO:0031683">
    <property type="term" value="F:G-protein beta/gamma-subunit complex binding"/>
    <property type="evidence" value="ECO:0007669"/>
    <property type="project" value="InterPro"/>
</dbReference>
<evidence type="ECO:0000313" key="10">
    <source>
        <dbReference type="Proteomes" id="UP001431209"/>
    </source>
</evidence>
<dbReference type="InterPro" id="IPR011025">
    <property type="entry name" value="GproteinA_insert"/>
</dbReference>
<evidence type="ECO:0000313" key="9">
    <source>
        <dbReference type="EMBL" id="KAL0486005.1"/>
    </source>
</evidence>
<dbReference type="GO" id="GO:0001664">
    <property type="term" value="F:G protein-coupled receptor binding"/>
    <property type="evidence" value="ECO:0007669"/>
    <property type="project" value="TreeGrafter"/>
</dbReference>
<sequence>MSIKEYLPCIFGGSKPNNNSVVVDESKNEIKVLLLGAGESGKSTIFKQMKIIHQSGFPEEERNQYKDTIYGNVVRAMKNLVENSLALDIPVEEPENRKRAEHINNMDSDVLINIQKVWTPELGQDIGHLWQDGGIKKTFERRNEFQLDDSSPYYFSNMDRISAPDYIPSQEDVLRSRVKTTGIVEISFPMGNRTIKMMDVGGQRNERKKWVHCFEGVAAIIFVINASEYDQNCYEDNETNRMRESLQLFEETVNSKWFVETNIIVFMNKIDLFREKIQKRDLTCIFEDYKGGCNFENAIEFMKEKFEEKNKFKDTKKVYTHLTCATDTDVMQKAFESIEDVLMRSNTPKKPL</sequence>
<evidence type="ECO:0000256" key="6">
    <source>
        <dbReference type="ARBA" id="ARBA00023224"/>
    </source>
</evidence>
<accession>A0AAW2Z967</accession>
<dbReference type="InterPro" id="IPR001019">
    <property type="entry name" value="Gprotein_alpha_su"/>
</dbReference>
<dbReference type="PROSITE" id="PS51882">
    <property type="entry name" value="G_ALPHA"/>
    <property type="match status" value="1"/>
</dbReference>
<evidence type="ECO:0000256" key="4">
    <source>
        <dbReference type="ARBA" id="ARBA00022842"/>
    </source>
</evidence>
<dbReference type="Proteomes" id="UP001431209">
    <property type="component" value="Unassembled WGS sequence"/>
</dbReference>
<dbReference type="GO" id="GO:0005834">
    <property type="term" value="C:heterotrimeric G-protein complex"/>
    <property type="evidence" value="ECO:0007669"/>
    <property type="project" value="TreeGrafter"/>
</dbReference>
<dbReference type="PRINTS" id="PR00318">
    <property type="entry name" value="GPROTEINA"/>
</dbReference>
<dbReference type="Gene3D" id="3.40.50.300">
    <property type="entry name" value="P-loop containing nucleotide triphosphate hydrolases"/>
    <property type="match status" value="1"/>
</dbReference>
<name>A0AAW2Z967_9EUKA</name>
<dbReference type="GO" id="GO:0007188">
    <property type="term" value="P:adenylate cyclase-modulating G protein-coupled receptor signaling pathway"/>
    <property type="evidence" value="ECO:0007669"/>
    <property type="project" value="TreeGrafter"/>
</dbReference>